<keyword evidence="3" id="KW-1185">Reference proteome</keyword>
<accession>W6Y7J4</accession>
<evidence type="ECO:0000256" key="1">
    <source>
        <dbReference type="SAM" id="SignalP"/>
    </source>
</evidence>
<dbReference type="Proteomes" id="UP000053841">
    <property type="component" value="Unassembled WGS sequence"/>
</dbReference>
<feature type="chain" id="PRO_5004886139" evidence="1">
    <location>
        <begin position="19"/>
        <end position="71"/>
    </location>
</feature>
<dbReference type="HOGENOM" id="CLU_2739664_0_0_1"/>
<feature type="signal peptide" evidence="1">
    <location>
        <begin position="1"/>
        <end position="18"/>
    </location>
</feature>
<dbReference type="KEGG" id="bze:COCCADRAFT_5007"/>
<dbReference type="RefSeq" id="XP_007712224.1">
    <property type="nucleotide sequence ID" value="XM_007714034.1"/>
</dbReference>
<protein>
    <submittedName>
        <fullName evidence="2">Uncharacterized protein</fullName>
    </submittedName>
</protein>
<evidence type="ECO:0000313" key="2">
    <source>
        <dbReference type="EMBL" id="EUC33450.1"/>
    </source>
</evidence>
<reference evidence="2 3" key="1">
    <citation type="journal article" date="2013" name="PLoS Genet.">
        <title>Comparative genome structure, secondary metabolite, and effector coding capacity across Cochliobolus pathogens.</title>
        <authorList>
            <person name="Condon B.J."/>
            <person name="Leng Y."/>
            <person name="Wu D."/>
            <person name="Bushley K.E."/>
            <person name="Ohm R.A."/>
            <person name="Otillar R."/>
            <person name="Martin J."/>
            <person name="Schackwitz W."/>
            <person name="Grimwood J."/>
            <person name="MohdZainudin N."/>
            <person name="Xue C."/>
            <person name="Wang R."/>
            <person name="Manning V.A."/>
            <person name="Dhillon B."/>
            <person name="Tu Z.J."/>
            <person name="Steffenson B.J."/>
            <person name="Salamov A."/>
            <person name="Sun H."/>
            <person name="Lowry S."/>
            <person name="LaButti K."/>
            <person name="Han J."/>
            <person name="Copeland A."/>
            <person name="Lindquist E."/>
            <person name="Barry K."/>
            <person name="Schmutz J."/>
            <person name="Baker S.E."/>
            <person name="Ciuffetti L.M."/>
            <person name="Grigoriev I.V."/>
            <person name="Zhong S."/>
            <person name="Turgeon B.G."/>
        </authorList>
    </citation>
    <scope>NUCLEOTIDE SEQUENCE [LARGE SCALE GENOMIC DNA]</scope>
    <source>
        <strain evidence="2 3">26-R-13</strain>
    </source>
</reference>
<dbReference type="EMBL" id="KI964610">
    <property type="protein sequence ID" value="EUC33450.1"/>
    <property type="molecule type" value="Genomic_DNA"/>
</dbReference>
<evidence type="ECO:0000313" key="3">
    <source>
        <dbReference type="Proteomes" id="UP000053841"/>
    </source>
</evidence>
<dbReference type="GeneID" id="19149980"/>
<sequence length="71" mass="7495">MRFSLALIVTTFVAFVAAAPPAHVNALTLKSRQDCSQLCREENFCCTCPGGGGCYECAEGNDSSCAQPFGE</sequence>
<keyword evidence="1" id="KW-0732">Signal</keyword>
<gene>
    <name evidence="2" type="ORF">COCCADRAFT_5007</name>
</gene>
<dbReference type="AlphaFoldDB" id="W6Y7J4"/>
<proteinExistence type="predicted"/>
<name>W6Y7J4_COCC2</name>
<organism evidence="2 3">
    <name type="scientific">Cochliobolus carbonum (strain 26-R-13)</name>
    <name type="common">Maize leaf spot fungus</name>
    <name type="synonym">Bipolaris zeicola</name>
    <dbReference type="NCBI Taxonomy" id="930089"/>
    <lineage>
        <taxon>Eukaryota</taxon>
        <taxon>Fungi</taxon>
        <taxon>Dikarya</taxon>
        <taxon>Ascomycota</taxon>
        <taxon>Pezizomycotina</taxon>
        <taxon>Dothideomycetes</taxon>
        <taxon>Pleosporomycetidae</taxon>
        <taxon>Pleosporales</taxon>
        <taxon>Pleosporineae</taxon>
        <taxon>Pleosporaceae</taxon>
        <taxon>Bipolaris</taxon>
    </lineage>
</organism>